<dbReference type="EMBL" id="FNUA01000002">
    <property type="protein sequence ID" value="SEE88481.1"/>
    <property type="molecule type" value="Genomic_DNA"/>
</dbReference>
<evidence type="ECO:0000313" key="5">
    <source>
        <dbReference type="Proteomes" id="UP000240476"/>
    </source>
</evidence>
<evidence type="ECO:0000313" key="4">
    <source>
        <dbReference type="Proteomes" id="UP000199129"/>
    </source>
</evidence>
<organism evidence="3 4">
    <name type="scientific">Pseudomonas palleroniana</name>
    <dbReference type="NCBI Taxonomy" id="191390"/>
    <lineage>
        <taxon>Bacteria</taxon>
        <taxon>Pseudomonadati</taxon>
        <taxon>Pseudomonadota</taxon>
        <taxon>Gammaproteobacteria</taxon>
        <taxon>Pseudomonadales</taxon>
        <taxon>Pseudomonadaceae</taxon>
        <taxon>Pseudomonas</taxon>
    </lineage>
</organism>
<evidence type="ECO:0000313" key="6">
    <source>
        <dbReference type="Proteomes" id="UP000423257"/>
    </source>
</evidence>
<name>A0A1H5MIJ6_9PSED</name>
<reference evidence="2 5" key="2">
    <citation type="submission" date="2018-03" db="EMBL/GenBank/DDBJ databases">
        <title>Draft genome sequence of the type strain of Pseudomonas palleroniana LMG 23076, isolated from rice in Cameroon.</title>
        <authorList>
            <person name="Tambong J.T."/>
        </authorList>
    </citation>
    <scope>NUCLEOTIDE SEQUENCE [LARGE SCALE GENOMIC DNA]</scope>
    <source>
        <strain evidence="2 5">LMG 23076</strain>
    </source>
</reference>
<accession>A0A1H5MIJ6</accession>
<proteinExistence type="predicted"/>
<dbReference type="Proteomes" id="UP000199129">
    <property type="component" value="Unassembled WGS sequence"/>
</dbReference>
<protein>
    <submittedName>
        <fullName evidence="3">Uncharacterized protein</fullName>
    </submittedName>
</protein>
<dbReference type="EMBL" id="PYWX01000061">
    <property type="protein sequence ID" value="PTC22925.1"/>
    <property type="molecule type" value="Genomic_DNA"/>
</dbReference>
<dbReference type="Proteomes" id="UP000423257">
    <property type="component" value="Unassembled WGS sequence"/>
</dbReference>
<gene>
    <name evidence="2" type="ORF">C9383_20175</name>
    <name evidence="1" type="ORF">F7R03_09650</name>
    <name evidence="3" type="ORF">SAMN04490198_3323</name>
</gene>
<dbReference type="EMBL" id="VZPQ01000004">
    <property type="protein sequence ID" value="KAB0568028.1"/>
    <property type="molecule type" value="Genomic_DNA"/>
</dbReference>
<sequence length="140" mass="15692">MTDKRDPIGSFYVKAQFSGESKAFHTEEAIHFYSGRYYQIMGTTKEGLPTLTVFSTFKFEPTKFYTLVENPEKTGEAGLMFSHEIPGGIKTTHYEGQMRFLAEPDALRADFEGSSISQPAQTIKGSFRVLYAPSVQPADQ</sequence>
<dbReference type="RefSeq" id="WP_090368984.1">
    <property type="nucleotide sequence ID" value="NZ_FNUA01000002.1"/>
</dbReference>
<evidence type="ECO:0000313" key="1">
    <source>
        <dbReference type="EMBL" id="KAB0568028.1"/>
    </source>
</evidence>
<dbReference type="Proteomes" id="UP000240476">
    <property type="component" value="Unassembled WGS sequence"/>
</dbReference>
<reference evidence="1 6" key="3">
    <citation type="submission" date="2019-09" db="EMBL/GenBank/DDBJ databases">
        <title>Draft genome sequences of 48 bacterial type strains from the CCUG.</title>
        <authorList>
            <person name="Tunovic T."/>
            <person name="Pineiro-Iglesias B."/>
            <person name="Unosson C."/>
            <person name="Inganas E."/>
            <person name="Ohlen M."/>
            <person name="Cardew S."/>
            <person name="Jensie-Markopoulos S."/>
            <person name="Salva-Serra F."/>
            <person name="Jaen-Luchoro D."/>
            <person name="Karlsson R."/>
            <person name="Svensson-Stadler L."/>
            <person name="Chun J."/>
            <person name="Moore E."/>
        </authorList>
    </citation>
    <scope>NUCLEOTIDE SEQUENCE [LARGE SCALE GENOMIC DNA]</scope>
    <source>
        <strain evidence="1 6">CCUG 51524</strain>
    </source>
</reference>
<dbReference type="AlphaFoldDB" id="A0A1H5MIJ6"/>
<reference evidence="3 4" key="1">
    <citation type="submission" date="2016-10" db="EMBL/GenBank/DDBJ databases">
        <authorList>
            <person name="de Groot N.N."/>
        </authorList>
    </citation>
    <scope>NUCLEOTIDE SEQUENCE [LARGE SCALE GENOMIC DNA]</scope>
    <source>
        <strain evidence="3 4">BS3265</strain>
    </source>
</reference>
<evidence type="ECO:0000313" key="3">
    <source>
        <dbReference type="EMBL" id="SEE88481.1"/>
    </source>
</evidence>
<evidence type="ECO:0000313" key="2">
    <source>
        <dbReference type="EMBL" id="PTC22925.1"/>
    </source>
</evidence>
<keyword evidence="5" id="KW-1185">Reference proteome</keyword>